<dbReference type="CDD" id="cd01949">
    <property type="entry name" value="GGDEF"/>
    <property type="match status" value="1"/>
</dbReference>
<dbReference type="PANTHER" id="PTHR46663:SF4">
    <property type="entry name" value="DIGUANYLATE CYCLASE DGCT-RELATED"/>
    <property type="match status" value="1"/>
</dbReference>
<accession>A0ABW0YG96</accession>
<dbReference type="Proteomes" id="UP001596132">
    <property type="component" value="Unassembled WGS sequence"/>
</dbReference>
<name>A0ABW0YG96_9GAMM</name>
<evidence type="ECO:0000313" key="4">
    <source>
        <dbReference type="Proteomes" id="UP001596132"/>
    </source>
</evidence>
<reference evidence="4" key="1">
    <citation type="journal article" date="2019" name="Int. J. Syst. Evol. Microbiol.">
        <title>The Global Catalogue of Microorganisms (GCM) 10K type strain sequencing project: providing services to taxonomists for standard genome sequencing and annotation.</title>
        <authorList>
            <consortium name="The Broad Institute Genomics Platform"/>
            <consortium name="The Broad Institute Genome Sequencing Center for Infectious Disease"/>
            <person name="Wu L."/>
            <person name="Ma J."/>
        </authorList>
    </citation>
    <scope>NUCLEOTIDE SEQUENCE [LARGE SCALE GENOMIC DNA]</scope>
    <source>
        <strain evidence="4">KCTC 15012</strain>
    </source>
</reference>
<evidence type="ECO:0000313" key="3">
    <source>
        <dbReference type="EMBL" id="MFC5706664.1"/>
    </source>
</evidence>
<protein>
    <submittedName>
        <fullName evidence="3">GGDEF domain-containing protein</fullName>
    </submittedName>
</protein>
<dbReference type="InterPro" id="IPR043128">
    <property type="entry name" value="Rev_trsase/Diguanyl_cyclase"/>
</dbReference>
<dbReference type="PROSITE" id="PS50887">
    <property type="entry name" value="GGDEF"/>
    <property type="match status" value="1"/>
</dbReference>
<feature type="domain" description="GGDEF" evidence="2">
    <location>
        <begin position="348"/>
        <end position="477"/>
    </location>
</feature>
<dbReference type="NCBIfam" id="TIGR00254">
    <property type="entry name" value="GGDEF"/>
    <property type="match status" value="1"/>
</dbReference>
<dbReference type="InterPro" id="IPR000160">
    <property type="entry name" value="GGDEF_dom"/>
</dbReference>
<dbReference type="PANTHER" id="PTHR46663">
    <property type="entry name" value="DIGUANYLATE CYCLASE DGCT-RELATED"/>
    <property type="match status" value="1"/>
</dbReference>
<dbReference type="SMART" id="SM00267">
    <property type="entry name" value="GGDEF"/>
    <property type="match status" value="1"/>
</dbReference>
<gene>
    <name evidence="3" type="ORF">ACFPVW_11475</name>
</gene>
<proteinExistence type="predicted"/>
<dbReference type="RefSeq" id="WP_042641605.1">
    <property type="nucleotide sequence ID" value="NZ_CDDF01000010.1"/>
</dbReference>
<dbReference type="SUPFAM" id="SSF55073">
    <property type="entry name" value="Nucleotide cyclase"/>
    <property type="match status" value="1"/>
</dbReference>
<organism evidence="3 4">
    <name type="scientific">Aeromonas eucrenophila</name>
    <dbReference type="NCBI Taxonomy" id="649"/>
    <lineage>
        <taxon>Bacteria</taxon>
        <taxon>Pseudomonadati</taxon>
        <taxon>Pseudomonadota</taxon>
        <taxon>Gammaproteobacteria</taxon>
        <taxon>Aeromonadales</taxon>
        <taxon>Aeromonadaceae</taxon>
        <taxon>Aeromonas</taxon>
    </lineage>
</organism>
<dbReference type="InterPro" id="IPR029787">
    <property type="entry name" value="Nucleotide_cyclase"/>
</dbReference>
<dbReference type="InterPro" id="IPR052163">
    <property type="entry name" value="DGC-Regulatory_Protein"/>
</dbReference>
<keyword evidence="4" id="KW-1185">Reference proteome</keyword>
<dbReference type="EMBL" id="JBHSPP010000014">
    <property type="protein sequence ID" value="MFC5706664.1"/>
    <property type="molecule type" value="Genomic_DNA"/>
</dbReference>
<evidence type="ECO:0000259" key="2">
    <source>
        <dbReference type="PROSITE" id="PS50887"/>
    </source>
</evidence>
<keyword evidence="1" id="KW-0472">Membrane</keyword>
<keyword evidence="1" id="KW-0812">Transmembrane</keyword>
<feature type="transmembrane region" description="Helical" evidence="1">
    <location>
        <begin position="291"/>
        <end position="314"/>
    </location>
</feature>
<evidence type="ECO:0000256" key="1">
    <source>
        <dbReference type="SAM" id="Phobius"/>
    </source>
</evidence>
<keyword evidence="1" id="KW-1133">Transmembrane helix</keyword>
<dbReference type="Gene3D" id="3.30.70.270">
    <property type="match status" value="1"/>
</dbReference>
<comment type="caution">
    <text evidence="3">The sequence shown here is derived from an EMBL/GenBank/DDBJ whole genome shotgun (WGS) entry which is preliminary data.</text>
</comment>
<dbReference type="Pfam" id="PF00990">
    <property type="entry name" value="GGDEF"/>
    <property type="match status" value="1"/>
</dbReference>
<sequence length="493" mass="56690">MPVSTLRSLPRKWLTRLGLLCLTLAGLALVCNYTYLSIRHDMALITAKQPNVFEVFYQRARILAPARLVQFIDQTPIRIPIFSENRDALAYVYGYDFKTRERFAEIPIMPSVRDTLPAYQYVLSYPEVINLYTIFDDHRLLGMVPDNHDLPVRLQTANTVLDQIASWRHYFDCTSFAMTHVPCSADEAQVSDIYTDTFTQRQTITMYFPFVLYEQPSREYRYGLTGIDIAIDAAFQDVLQPYESLNPTRTVITFDAVEPCRPRHICLSTPLMRTKAGADLYLKWSYSYGDFLWKVVIYSPAFKLYLIALLLFMLTGRRIYTRLRALAHTDHLTRLPRREILDGDLLQEHDYLMILDIDNFKAINDTYGHSVGDTALAAFARHLHTSIRHGDTAIRWGGEEFITLYKGLEDEAQMRQTVGRLLAAPLQIAELPIPITFSAGIIRIRDYLTVPDAVTLADELLYHVKQRGKHNIAYYQGQAIRLVREPSAPQTAE</sequence>